<feature type="transmembrane region" description="Helical" evidence="1">
    <location>
        <begin position="445"/>
        <end position="462"/>
    </location>
</feature>
<evidence type="ECO:0000313" key="3">
    <source>
        <dbReference type="Proteomes" id="UP000567922"/>
    </source>
</evidence>
<dbReference type="RefSeq" id="WP_064442449.1">
    <property type="nucleotide sequence ID" value="NZ_BDDI01000026.1"/>
</dbReference>
<feature type="transmembrane region" description="Helical" evidence="1">
    <location>
        <begin position="26"/>
        <end position="45"/>
    </location>
</feature>
<keyword evidence="1" id="KW-1133">Transmembrane helix</keyword>
<feature type="transmembrane region" description="Helical" evidence="1">
    <location>
        <begin position="250"/>
        <end position="269"/>
    </location>
</feature>
<feature type="transmembrane region" description="Helical" evidence="1">
    <location>
        <begin position="190"/>
        <end position="206"/>
    </location>
</feature>
<evidence type="ECO:0000313" key="2">
    <source>
        <dbReference type="EMBL" id="MBB3039760.1"/>
    </source>
</evidence>
<keyword evidence="3" id="KW-1185">Reference proteome</keyword>
<feature type="transmembrane region" description="Helical" evidence="1">
    <location>
        <begin position="307"/>
        <end position="326"/>
    </location>
</feature>
<evidence type="ECO:0000256" key="1">
    <source>
        <dbReference type="SAM" id="Phobius"/>
    </source>
</evidence>
<keyword evidence="1" id="KW-0472">Membrane</keyword>
<organism evidence="2 3">
    <name type="scientific">Hoyosella altamirensis</name>
    <dbReference type="NCBI Taxonomy" id="616997"/>
    <lineage>
        <taxon>Bacteria</taxon>
        <taxon>Bacillati</taxon>
        <taxon>Actinomycetota</taxon>
        <taxon>Actinomycetes</taxon>
        <taxon>Mycobacteriales</taxon>
        <taxon>Hoyosellaceae</taxon>
        <taxon>Hoyosella</taxon>
    </lineage>
</organism>
<feature type="transmembrane region" description="Helical" evidence="1">
    <location>
        <begin position="71"/>
        <end position="92"/>
    </location>
</feature>
<feature type="transmembrane region" description="Helical" evidence="1">
    <location>
        <begin position="281"/>
        <end position="301"/>
    </location>
</feature>
<accession>A0A839RT62</accession>
<reference evidence="2 3" key="1">
    <citation type="submission" date="2020-08" db="EMBL/GenBank/DDBJ databases">
        <title>Sequencing the genomes of 1000 actinobacteria strains.</title>
        <authorList>
            <person name="Klenk H.-P."/>
        </authorList>
    </citation>
    <scope>NUCLEOTIDE SEQUENCE [LARGE SCALE GENOMIC DNA]</scope>
    <source>
        <strain evidence="2 3">DSM 45258</strain>
    </source>
</reference>
<name>A0A839RT62_9ACTN</name>
<feature type="transmembrane region" description="Helical" evidence="1">
    <location>
        <begin position="371"/>
        <end position="391"/>
    </location>
</feature>
<feature type="transmembrane region" description="Helical" evidence="1">
    <location>
        <begin position="112"/>
        <end position="133"/>
    </location>
</feature>
<feature type="transmembrane region" description="Helical" evidence="1">
    <location>
        <begin position="153"/>
        <end position="170"/>
    </location>
</feature>
<keyword evidence="1" id="KW-0812">Transmembrane</keyword>
<dbReference type="OrthoDB" id="3328774at2"/>
<sequence>MSQRISALSLAQEALPGAGGAAVDQIIIVLIANAVIFTPLVWFVLRERSGHRTAIGRAADWLAKKEGMPRWFSLPVYLMIAALLSAGFGVAWDIPIHMQDGRDDGPLANPAHYFIFFGIVGFFVAGVISMTLVSKRLPARTFRIRDDWHAPMGSMVIVAAGLIALLGFPLDDLWHRLFGQDVTQWGPTHTMMIGGAVTCVLGGVLLHSEARQIGAPGTLGLGGRIRGVFLLSICIIPFYFLAEFELGLPQFPAATQFILAGLLMGWIFTACRRYFGPGGALFAWAFYLVAQLFLIVTVSLIPGVLVSQMLLFLPAAIIVELVALVIPPARGIVFGLVCGALIGTVGLYAEWLWTHVYMPIPQPLPSHALPLMLSVGTAAAIGGALIGHWHAQQLQRVEARGNVTSRLQEITFASRPLQACYSYWLRNQTPAPAIGGSPNYLQRNGYVAVGGVIFLALMTAFAPPSMKDGVFADVELSQDCDGDTICSAFVTITMDPEETDRAIWLHAFYWQGKVGTEGELPTDPASGAPGIMRVAMLPTGQPGQFRSEYEMPMYGGGKTQIRLHQAPTIMLNLPLYAPDDPEITTDIGRQIVATSGQRYEFIYEPEFLQRETKDYVPGWLWTVGYTVVLILWMVTLVFYIWLYSQAAFGSSPAARAQPRPQHKPADA</sequence>
<protein>
    <submittedName>
        <fullName evidence="2">Uncharacterized protein</fullName>
    </submittedName>
</protein>
<feature type="transmembrane region" description="Helical" evidence="1">
    <location>
        <begin position="227"/>
        <end position="244"/>
    </location>
</feature>
<dbReference type="EMBL" id="JACHWS010000004">
    <property type="protein sequence ID" value="MBB3039760.1"/>
    <property type="molecule type" value="Genomic_DNA"/>
</dbReference>
<proteinExistence type="predicted"/>
<feature type="transmembrane region" description="Helical" evidence="1">
    <location>
        <begin position="619"/>
        <end position="642"/>
    </location>
</feature>
<gene>
    <name evidence="2" type="ORF">FHU29_004248</name>
</gene>
<comment type="caution">
    <text evidence="2">The sequence shown here is derived from an EMBL/GenBank/DDBJ whole genome shotgun (WGS) entry which is preliminary data.</text>
</comment>
<dbReference type="AlphaFoldDB" id="A0A839RT62"/>
<feature type="transmembrane region" description="Helical" evidence="1">
    <location>
        <begin position="333"/>
        <end position="351"/>
    </location>
</feature>
<dbReference type="Proteomes" id="UP000567922">
    <property type="component" value="Unassembled WGS sequence"/>
</dbReference>